<feature type="transmembrane region" description="Helical" evidence="14">
    <location>
        <begin position="138"/>
        <end position="158"/>
    </location>
</feature>
<keyword evidence="12" id="KW-0807">Transducer</keyword>
<keyword evidence="11" id="KW-0325">Glycoprotein</keyword>
<feature type="transmembrane region" description="Helical" evidence="14">
    <location>
        <begin position="66"/>
        <end position="87"/>
    </location>
</feature>
<evidence type="ECO:0000256" key="2">
    <source>
        <dbReference type="ARBA" id="ARBA00016040"/>
    </source>
</evidence>
<feature type="transmembrane region" description="Helical" evidence="14">
    <location>
        <begin position="99"/>
        <end position="118"/>
    </location>
</feature>
<feature type="transmembrane region" description="Helical" evidence="14">
    <location>
        <begin position="227"/>
        <end position="251"/>
    </location>
</feature>
<dbReference type="GO" id="GO:0016500">
    <property type="term" value="F:protein-hormone receptor activity"/>
    <property type="evidence" value="ECO:0007669"/>
    <property type="project" value="InterPro"/>
</dbReference>
<dbReference type="FunFam" id="1.20.1070.10:FF:000199">
    <property type="entry name" value="Gonadotropin-releasing hormone II receptor"/>
    <property type="match status" value="1"/>
</dbReference>
<keyword evidence="9" id="KW-1015">Disulfide bond</keyword>
<evidence type="ECO:0000256" key="5">
    <source>
        <dbReference type="ARBA" id="ARBA00022692"/>
    </source>
</evidence>
<evidence type="ECO:0000313" key="16">
    <source>
        <dbReference type="Ensembl" id="ENSPMRP00000026490.1"/>
    </source>
</evidence>
<keyword evidence="17" id="KW-1185">Reference proteome</keyword>
<reference evidence="16" key="2">
    <citation type="submission" date="2025-08" db="UniProtKB">
        <authorList>
            <consortium name="Ensembl"/>
        </authorList>
    </citation>
    <scope>IDENTIFICATION</scope>
</reference>
<keyword evidence="4" id="KW-0597">Phosphoprotein</keyword>
<dbReference type="PRINTS" id="PR00529">
    <property type="entry name" value="GNADOTRPHINR"/>
</dbReference>
<dbReference type="RefSeq" id="XP_028565328.1">
    <property type="nucleotide sequence ID" value="XM_028709495.1"/>
</dbReference>
<dbReference type="Pfam" id="PF00001">
    <property type="entry name" value="7tm_1"/>
    <property type="match status" value="1"/>
</dbReference>
<dbReference type="InterPro" id="IPR000276">
    <property type="entry name" value="GPCR_Rhodpsn"/>
</dbReference>
<comment type="subcellular location">
    <subcellularLocation>
        <location evidence="1">Cell membrane</location>
        <topology evidence="1">Multi-pass membrane protein</topology>
    </subcellularLocation>
</comment>
<feature type="transmembrane region" description="Helical" evidence="14">
    <location>
        <begin position="330"/>
        <end position="350"/>
    </location>
</feature>
<dbReference type="GO" id="GO:0004930">
    <property type="term" value="F:G protein-coupled receptor activity"/>
    <property type="evidence" value="ECO:0007669"/>
    <property type="project" value="UniProtKB-KW"/>
</dbReference>
<dbReference type="PROSITE" id="PS50262">
    <property type="entry name" value="G_PROTEIN_RECEP_F1_2"/>
    <property type="match status" value="1"/>
</dbReference>
<dbReference type="GO" id="GO:0032870">
    <property type="term" value="P:cellular response to hormone stimulus"/>
    <property type="evidence" value="ECO:0007669"/>
    <property type="project" value="TreeGrafter"/>
</dbReference>
<organism evidence="16 17">
    <name type="scientific">Podarcis muralis</name>
    <name type="common">Wall lizard</name>
    <name type="synonym">Lacerta muralis</name>
    <dbReference type="NCBI Taxonomy" id="64176"/>
    <lineage>
        <taxon>Eukaryota</taxon>
        <taxon>Metazoa</taxon>
        <taxon>Chordata</taxon>
        <taxon>Craniata</taxon>
        <taxon>Vertebrata</taxon>
        <taxon>Euteleostomi</taxon>
        <taxon>Lepidosauria</taxon>
        <taxon>Squamata</taxon>
        <taxon>Bifurcata</taxon>
        <taxon>Unidentata</taxon>
        <taxon>Episquamata</taxon>
        <taxon>Laterata</taxon>
        <taxon>Lacertibaenia</taxon>
        <taxon>Lacertidae</taxon>
        <taxon>Podarcis</taxon>
    </lineage>
</organism>
<dbReference type="InterPro" id="IPR001658">
    <property type="entry name" value="GphnRH_fam_rcpt"/>
</dbReference>
<evidence type="ECO:0000259" key="15">
    <source>
        <dbReference type="PROSITE" id="PS50262"/>
    </source>
</evidence>
<protein>
    <recommendedName>
        <fullName evidence="2">Gonadotropin-releasing hormone receptor</fullName>
    </recommendedName>
    <alternativeName>
        <fullName evidence="13">Type II GnRH receptor</fullName>
    </alternativeName>
</protein>
<dbReference type="AlphaFoldDB" id="A0A670JRI8"/>
<dbReference type="GO" id="GO:0005886">
    <property type="term" value="C:plasma membrane"/>
    <property type="evidence" value="ECO:0007669"/>
    <property type="project" value="UniProtKB-SubCell"/>
</dbReference>
<evidence type="ECO:0000256" key="8">
    <source>
        <dbReference type="ARBA" id="ARBA00023136"/>
    </source>
</evidence>
<feature type="transmembrane region" description="Helical" evidence="14">
    <location>
        <begin position="179"/>
        <end position="199"/>
    </location>
</feature>
<keyword evidence="8 14" id="KW-0472">Membrane</keyword>
<keyword evidence="10" id="KW-0675">Receptor</keyword>
<evidence type="ECO:0000256" key="9">
    <source>
        <dbReference type="ARBA" id="ARBA00023157"/>
    </source>
</evidence>
<keyword evidence="3" id="KW-1003">Cell membrane</keyword>
<sequence length="424" mass="47959">MNTTTTTQMKLSKMVGSGLPITSNQSQWKPNGLEELLSNGGTTNSSVPGEEVFQLPTFSTAAKVRVAITVVLFFSSACFNIAVLWTVTQKYQRRPHLRILLMNLAAADLLVTFVVMPLDAAWNVTVQWYAGDLACRFLMFLKLVAMYASAFVTVVISLDRRAAILHPLSVSEAKRKNKVMLSVAWVLSLVLALPQVFVFHTVSRSQPTYFIQCATVGSFQAHWQETLYNMFTFSCLFLLPLLIMVLCYARIFVEISRKMKKACASPKSREFHLRRSYNNIPRVRMRTLKMSAVIVLTFVVCWTPYYLLGLWYWFSPEMLTREQVPPSLSHILFLFGLFNACLDPLIYGFFAMHFRAESGQACCCPRREKEMEGASVLTGSFRASTISGGATRQLREPKKHKSESALARVKKLGLKRKKMAESFI</sequence>
<dbReference type="RefSeq" id="XP_028565327.1">
    <property type="nucleotide sequence ID" value="XM_028709494.1"/>
</dbReference>
<dbReference type="SUPFAM" id="SSF81321">
    <property type="entry name" value="Family A G protein-coupled receptor-like"/>
    <property type="match status" value="1"/>
</dbReference>
<dbReference type="Ensembl" id="ENSPMRT00000028100.1">
    <property type="protein sequence ID" value="ENSPMRP00000026490.1"/>
    <property type="gene ID" value="ENSPMRG00000017125.1"/>
</dbReference>
<reference evidence="16 17" key="1">
    <citation type="journal article" date="2019" name="Proc. Natl. Acad. Sci. U.S.A.">
        <title>Regulatory changes in pterin and carotenoid genes underlie balanced color polymorphisms in the wall lizard.</title>
        <authorList>
            <person name="Andrade P."/>
            <person name="Pinho C."/>
            <person name="Perez I de Lanuza G."/>
            <person name="Afonso S."/>
            <person name="Brejcha J."/>
            <person name="Rubin C.J."/>
            <person name="Wallerman O."/>
            <person name="Pereira P."/>
            <person name="Sabatino S.J."/>
            <person name="Bellati A."/>
            <person name="Pellitteri-Rosa D."/>
            <person name="Bosakova Z."/>
            <person name="Bunikis I."/>
            <person name="Carretero M.A."/>
            <person name="Feiner N."/>
            <person name="Marsik P."/>
            <person name="Pauperio F."/>
            <person name="Salvi D."/>
            <person name="Soler L."/>
            <person name="While G.M."/>
            <person name="Uller T."/>
            <person name="Font E."/>
            <person name="Andersson L."/>
            <person name="Carneiro M."/>
        </authorList>
    </citation>
    <scope>NUCLEOTIDE SEQUENCE</scope>
</reference>
<dbReference type="Gene3D" id="1.20.1070.10">
    <property type="entry name" value="Rhodopsin 7-helix transmembrane proteins"/>
    <property type="match status" value="1"/>
</dbReference>
<dbReference type="OMA" id="KMNASSC"/>
<evidence type="ECO:0000256" key="12">
    <source>
        <dbReference type="ARBA" id="ARBA00023224"/>
    </source>
</evidence>
<dbReference type="CDD" id="cd15383">
    <property type="entry name" value="7tmA_GnRHR_vertebrate"/>
    <property type="match status" value="1"/>
</dbReference>
<evidence type="ECO:0000256" key="3">
    <source>
        <dbReference type="ARBA" id="ARBA00022475"/>
    </source>
</evidence>
<evidence type="ECO:0000256" key="11">
    <source>
        <dbReference type="ARBA" id="ARBA00023180"/>
    </source>
</evidence>
<keyword evidence="6 14" id="KW-1133">Transmembrane helix</keyword>
<evidence type="ECO:0000256" key="7">
    <source>
        <dbReference type="ARBA" id="ARBA00023040"/>
    </source>
</evidence>
<feature type="domain" description="G-protein coupled receptors family 1 profile" evidence="15">
    <location>
        <begin position="79"/>
        <end position="347"/>
    </location>
</feature>
<keyword evidence="7" id="KW-0297">G-protein coupled receptor</keyword>
<dbReference type="InterPro" id="IPR017452">
    <property type="entry name" value="GPCR_Rhodpsn_7TM"/>
</dbReference>
<name>A0A670JRI8_PODMU</name>
<dbReference type="PANTHER" id="PTHR24241">
    <property type="entry name" value="NEUROPEPTIDE RECEPTOR-RELATED G-PROTEIN COUPLED RECEPTOR"/>
    <property type="match status" value="1"/>
</dbReference>
<accession>A0A670JRI8</accession>
<evidence type="ECO:0000256" key="1">
    <source>
        <dbReference type="ARBA" id="ARBA00004651"/>
    </source>
</evidence>
<dbReference type="PRINTS" id="PR00237">
    <property type="entry name" value="GPCRRHODOPSN"/>
</dbReference>
<evidence type="ECO:0000256" key="13">
    <source>
        <dbReference type="ARBA" id="ARBA00082552"/>
    </source>
</evidence>
<gene>
    <name evidence="16" type="primary">LOC114586268</name>
</gene>
<evidence type="ECO:0000256" key="6">
    <source>
        <dbReference type="ARBA" id="ARBA00022989"/>
    </source>
</evidence>
<dbReference type="GeneTree" id="ENSGT01130000278263"/>
<dbReference type="GO" id="GO:0042277">
    <property type="term" value="F:peptide binding"/>
    <property type="evidence" value="ECO:0007669"/>
    <property type="project" value="TreeGrafter"/>
</dbReference>
<evidence type="ECO:0000256" key="14">
    <source>
        <dbReference type="SAM" id="Phobius"/>
    </source>
</evidence>
<evidence type="ECO:0000256" key="4">
    <source>
        <dbReference type="ARBA" id="ARBA00022553"/>
    </source>
</evidence>
<feature type="transmembrane region" description="Helical" evidence="14">
    <location>
        <begin position="292"/>
        <end position="314"/>
    </location>
</feature>
<dbReference type="PANTHER" id="PTHR24241:SF22">
    <property type="entry name" value="GONADOTROPIN-RELEASING HORMONE RECEPTOR"/>
    <property type="match status" value="1"/>
</dbReference>
<proteinExistence type="predicted"/>
<keyword evidence="5 14" id="KW-0812">Transmembrane</keyword>
<reference evidence="16" key="3">
    <citation type="submission" date="2025-09" db="UniProtKB">
        <authorList>
            <consortium name="Ensembl"/>
        </authorList>
    </citation>
    <scope>IDENTIFICATION</scope>
</reference>
<dbReference type="Proteomes" id="UP000472272">
    <property type="component" value="Chromosome 16"/>
</dbReference>
<dbReference type="GeneID" id="114586268"/>
<evidence type="ECO:0000313" key="17">
    <source>
        <dbReference type="Proteomes" id="UP000472272"/>
    </source>
</evidence>
<dbReference type="OrthoDB" id="6022667at2759"/>
<evidence type="ECO:0000256" key="10">
    <source>
        <dbReference type="ARBA" id="ARBA00023170"/>
    </source>
</evidence>
<dbReference type="KEGG" id="pmua:114586268"/>